<evidence type="ECO:0000313" key="2">
    <source>
        <dbReference type="EMBL" id="EDQ98674.1"/>
    </source>
</evidence>
<dbReference type="GeneID" id="6086329"/>
<accession>B0E3A5</accession>
<dbReference type="Proteomes" id="UP000001194">
    <property type="component" value="Unassembled WGS sequence"/>
</dbReference>
<feature type="compositionally biased region" description="Basic and acidic residues" evidence="1">
    <location>
        <begin position="43"/>
        <end position="54"/>
    </location>
</feature>
<evidence type="ECO:0000256" key="1">
    <source>
        <dbReference type="SAM" id="MobiDB-lite"/>
    </source>
</evidence>
<dbReference type="RefSeq" id="XP_001890673.1">
    <property type="nucleotide sequence ID" value="XM_001890638.1"/>
</dbReference>
<keyword evidence="3" id="KW-1185">Reference proteome</keyword>
<gene>
    <name evidence="2" type="ORF">LACBIDRAFT_298329</name>
</gene>
<reference evidence="2 3" key="1">
    <citation type="journal article" date="2008" name="Nature">
        <title>The genome of Laccaria bicolor provides insights into mycorrhizal symbiosis.</title>
        <authorList>
            <person name="Martin F."/>
            <person name="Aerts A."/>
            <person name="Ahren D."/>
            <person name="Brun A."/>
            <person name="Danchin E.G.J."/>
            <person name="Duchaussoy F."/>
            <person name="Gibon J."/>
            <person name="Kohler A."/>
            <person name="Lindquist E."/>
            <person name="Pereda V."/>
            <person name="Salamov A."/>
            <person name="Shapiro H.J."/>
            <person name="Wuyts J."/>
            <person name="Blaudez D."/>
            <person name="Buee M."/>
            <person name="Brokstein P."/>
            <person name="Canbaeck B."/>
            <person name="Cohen D."/>
            <person name="Courty P.E."/>
            <person name="Coutinho P.M."/>
            <person name="Delaruelle C."/>
            <person name="Detter J.C."/>
            <person name="Deveau A."/>
            <person name="DiFazio S."/>
            <person name="Duplessis S."/>
            <person name="Fraissinet-Tachet L."/>
            <person name="Lucic E."/>
            <person name="Frey-Klett P."/>
            <person name="Fourrey C."/>
            <person name="Feussner I."/>
            <person name="Gay G."/>
            <person name="Grimwood J."/>
            <person name="Hoegger P.J."/>
            <person name="Jain P."/>
            <person name="Kilaru S."/>
            <person name="Labbe J."/>
            <person name="Lin Y.C."/>
            <person name="Legue V."/>
            <person name="Le Tacon F."/>
            <person name="Marmeisse R."/>
            <person name="Melayah D."/>
            <person name="Montanini B."/>
            <person name="Muratet M."/>
            <person name="Nehls U."/>
            <person name="Niculita-Hirzel H."/>
            <person name="Oudot-Le Secq M.P."/>
            <person name="Peter M."/>
            <person name="Quesneville H."/>
            <person name="Rajashekar B."/>
            <person name="Reich M."/>
            <person name="Rouhier N."/>
            <person name="Schmutz J."/>
            <person name="Yin T."/>
            <person name="Chalot M."/>
            <person name="Henrissat B."/>
            <person name="Kuees U."/>
            <person name="Lucas S."/>
            <person name="Van de Peer Y."/>
            <person name="Podila G.K."/>
            <person name="Polle A."/>
            <person name="Pukkila P.J."/>
            <person name="Richardson P.M."/>
            <person name="Rouze P."/>
            <person name="Sanders I.R."/>
            <person name="Stajich J.E."/>
            <person name="Tunlid A."/>
            <person name="Tuskan G."/>
            <person name="Grigoriev I.V."/>
        </authorList>
    </citation>
    <scope>NUCLEOTIDE SEQUENCE [LARGE SCALE GENOMIC DNA]</scope>
    <source>
        <strain evidence="3">S238N-H82 / ATCC MYA-4686</strain>
    </source>
</reference>
<dbReference type="InParanoid" id="B0E3A5"/>
<organism evidence="3">
    <name type="scientific">Laccaria bicolor (strain S238N-H82 / ATCC MYA-4686)</name>
    <name type="common">Bicoloured deceiver</name>
    <name type="synonym">Laccaria laccata var. bicolor</name>
    <dbReference type="NCBI Taxonomy" id="486041"/>
    <lineage>
        <taxon>Eukaryota</taxon>
        <taxon>Fungi</taxon>
        <taxon>Dikarya</taxon>
        <taxon>Basidiomycota</taxon>
        <taxon>Agaricomycotina</taxon>
        <taxon>Agaricomycetes</taxon>
        <taxon>Agaricomycetidae</taxon>
        <taxon>Agaricales</taxon>
        <taxon>Agaricineae</taxon>
        <taxon>Hydnangiaceae</taxon>
        <taxon>Laccaria</taxon>
    </lineage>
</organism>
<sequence length="103" mass="11360">MLVGNQNEDISPALGLHLIGLSTDGGGVFASSVQSSFLPPKRATVDRNQSRTDPDIEGTEPNHLRPAFAVYGAGSDRSRPVFLRIIYYTNINHVYLDYYCSEK</sequence>
<evidence type="ECO:0000313" key="3">
    <source>
        <dbReference type="Proteomes" id="UP000001194"/>
    </source>
</evidence>
<protein>
    <submittedName>
        <fullName evidence="2">Predicted protein</fullName>
    </submittedName>
</protein>
<dbReference type="AlphaFoldDB" id="B0E3A5"/>
<name>B0E3A5_LACBS</name>
<dbReference type="EMBL" id="DS547222">
    <property type="protein sequence ID" value="EDQ98674.1"/>
    <property type="molecule type" value="Genomic_DNA"/>
</dbReference>
<dbReference type="HOGENOM" id="CLU_2264237_0_0_1"/>
<feature type="region of interest" description="Disordered" evidence="1">
    <location>
        <begin position="40"/>
        <end position="61"/>
    </location>
</feature>
<proteinExistence type="predicted"/>
<dbReference type="KEGG" id="lbc:LACBIDRAFT_298329"/>